<gene>
    <name evidence="2" type="ORF">NDU88_000348</name>
</gene>
<name>A0AAV7VUF2_PLEWA</name>
<dbReference type="AlphaFoldDB" id="A0AAV7VUF2"/>
<feature type="compositionally biased region" description="Basic and acidic residues" evidence="1">
    <location>
        <begin position="65"/>
        <end position="102"/>
    </location>
</feature>
<organism evidence="2 3">
    <name type="scientific">Pleurodeles waltl</name>
    <name type="common">Iberian ribbed newt</name>
    <dbReference type="NCBI Taxonomy" id="8319"/>
    <lineage>
        <taxon>Eukaryota</taxon>
        <taxon>Metazoa</taxon>
        <taxon>Chordata</taxon>
        <taxon>Craniata</taxon>
        <taxon>Vertebrata</taxon>
        <taxon>Euteleostomi</taxon>
        <taxon>Amphibia</taxon>
        <taxon>Batrachia</taxon>
        <taxon>Caudata</taxon>
        <taxon>Salamandroidea</taxon>
        <taxon>Salamandridae</taxon>
        <taxon>Pleurodelinae</taxon>
        <taxon>Pleurodeles</taxon>
    </lineage>
</organism>
<feature type="compositionally biased region" description="Gly residues" evidence="1">
    <location>
        <begin position="17"/>
        <end position="27"/>
    </location>
</feature>
<evidence type="ECO:0000256" key="1">
    <source>
        <dbReference type="SAM" id="MobiDB-lite"/>
    </source>
</evidence>
<proteinExistence type="predicted"/>
<sequence length="102" mass="11646">MHDGHSPATQPDIAGKAGCGEGRGVFGSGKPPLRVHLNLYRIRIRCLTKSPAHHRTQPTTYQDSPHGHLERSFEKQQRPARTQKKDWRDMVRLSDTKKDPRK</sequence>
<keyword evidence="3" id="KW-1185">Reference proteome</keyword>
<feature type="region of interest" description="Disordered" evidence="1">
    <location>
        <begin position="48"/>
        <end position="102"/>
    </location>
</feature>
<feature type="region of interest" description="Disordered" evidence="1">
    <location>
        <begin position="1"/>
        <end position="32"/>
    </location>
</feature>
<evidence type="ECO:0000313" key="3">
    <source>
        <dbReference type="Proteomes" id="UP001066276"/>
    </source>
</evidence>
<dbReference type="EMBL" id="JANPWB010000002">
    <property type="protein sequence ID" value="KAJ1204913.1"/>
    <property type="molecule type" value="Genomic_DNA"/>
</dbReference>
<comment type="caution">
    <text evidence="2">The sequence shown here is derived from an EMBL/GenBank/DDBJ whole genome shotgun (WGS) entry which is preliminary data.</text>
</comment>
<protein>
    <submittedName>
        <fullName evidence="2">Uncharacterized protein</fullName>
    </submittedName>
</protein>
<reference evidence="2" key="1">
    <citation type="journal article" date="2022" name="bioRxiv">
        <title>Sequencing and chromosome-scale assembly of the giantPleurodeles waltlgenome.</title>
        <authorList>
            <person name="Brown T."/>
            <person name="Elewa A."/>
            <person name="Iarovenko S."/>
            <person name="Subramanian E."/>
            <person name="Araus A.J."/>
            <person name="Petzold A."/>
            <person name="Susuki M."/>
            <person name="Suzuki K.-i.T."/>
            <person name="Hayashi T."/>
            <person name="Toyoda A."/>
            <person name="Oliveira C."/>
            <person name="Osipova E."/>
            <person name="Leigh N.D."/>
            <person name="Simon A."/>
            <person name="Yun M.H."/>
        </authorList>
    </citation>
    <scope>NUCLEOTIDE SEQUENCE</scope>
    <source>
        <strain evidence="2">20211129_DDA</strain>
        <tissue evidence="2">Liver</tissue>
    </source>
</reference>
<accession>A0AAV7VUF2</accession>
<dbReference type="Proteomes" id="UP001066276">
    <property type="component" value="Chromosome 1_2"/>
</dbReference>
<evidence type="ECO:0000313" key="2">
    <source>
        <dbReference type="EMBL" id="KAJ1204913.1"/>
    </source>
</evidence>